<keyword evidence="2" id="KW-0732">Signal</keyword>
<evidence type="ECO:0000313" key="4">
    <source>
        <dbReference type="Proteomes" id="UP000270046"/>
    </source>
</evidence>
<dbReference type="EMBL" id="CP032869">
    <property type="protein sequence ID" value="AYL98794.1"/>
    <property type="molecule type" value="Genomic_DNA"/>
</dbReference>
<keyword evidence="4" id="KW-1185">Reference proteome</keyword>
<dbReference type="RefSeq" id="WP_119407062.1">
    <property type="nucleotide sequence ID" value="NZ_CP032869.1"/>
</dbReference>
<feature type="region of interest" description="Disordered" evidence="1">
    <location>
        <begin position="147"/>
        <end position="178"/>
    </location>
</feature>
<gene>
    <name evidence="3" type="primary">gldN</name>
    <name evidence="3" type="ORF">HYN43_027540</name>
</gene>
<reference evidence="3 4" key="1">
    <citation type="submission" date="2018-10" db="EMBL/GenBank/DDBJ databases">
        <title>Genome sequencing of Mucilaginibacter sp. HYN0043.</title>
        <authorList>
            <person name="Kim M."/>
            <person name="Yi H."/>
        </authorList>
    </citation>
    <scope>NUCLEOTIDE SEQUENCE [LARGE SCALE GENOMIC DNA]</scope>
    <source>
        <strain evidence="3 4">HYN0043</strain>
    </source>
</reference>
<dbReference type="OrthoDB" id="1141916at2"/>
<protein>
    <submittedName>
        <fullName evidence="3">Gliding motility protein GldN</fullName>
    </submittedName>
</protein>
<organism evidence="3 4">
    <name type="scientific">Mucilaginibacter celer</name>
    <dbReference type="NCBI Taxonomy" id="2305508"/>
    <lineage>
        <taxon>Bacteria</taxon>
        <taxon>Pseudomonadati</taxon>
        <taxon>Bacteroidota</taxon>
        <taxon>Sphingobacteriia</taxon>
        <taxon>Sphingobacteriales</taxon>
        <taxon>Sphingobacteriaceae</taxon>
        <taxon>Mucilaginibacter</taxon>
    </lineage>
</organism>
<dbReference type="KEGG" id="muh:HYN43_027540"/>
<dbReference type="Pfam" id="PF19841">
    <property type="entry name" value="GldN"/>
    <property type="match status" value="1"/>
</dbReference>
<dbReference type="Proteomes" id="UP000270046">
    <property type="component" value="Chromosome"/>
</dbReference>
<proteinExistence type="predicted"/>
<dbReference type="InterPro" id="IPR019847">
    <property type="entry name" value="Gliding_motility_assoc_GldN"/>
</dbReference>
<name>A0A494VUX7_9SPHI</name>
<dbReference type="NCBIfam" id="TIGR03523">
    <property type="entry name" value="GldN"/>
    <property type="match status" value="1"/>
</dbReference>
<feature type="chain" id="PRO_5019838829" evidence="2">
    <location>
        <begin position="20"/>
        <end position="331"/>
    </location>
</feature>
<evidence type="ECO:0000256" key="1">
    <source>
        <dbReference type="SAM" id="MobiDB-lite"/>
    </source>
</evidence>
<evidence type="ECO:0000256" key="2">
    <source>
        <dbReference type="SAM" id="SignalP"/>
    </source>
</evidence>
<feature type="signal peptide" evidence="2">
    <location>
        <begin position="1"/>
        <end position="19"/>
    </location>
</feature>
<feature type="compositionally biased region" description="Low complexity" evidence="1">
    <location>
        <begin position="31"/>
        <end position="46"/>
    </location>
</feature>
<accession>A0A494VUX7</accession>
<feature type="region of interest" description="Disordered" evidence="1">
    <location>
        <begin position="22"/>
        <end position="61"/>
    </location>
</feature>
<dbReference type="AlphaFoldDB" id="A0A494VUX7"/>
<sequence>MKKRILVVILCLACLGAYAQKKRTKRPPAKKPATTTRQAATRRPPAQVQPDNVTSQQPLAATDTVRKVGGKPFERPLDGYYKKTNILSARVTPYPNLREVDVAFAKRVWREIDVREKMNQYLASPKRRLIDVLLDAIVAGELTAYDPTPGKKDDVGGDEFSTPLTGSQARGRLASDSSVVEKRDKDNNVISSSMVAGEFNPDSVLKFRIKEDWVFDKQRSIFEPRIIGIAPLIKPKGAGSLDIDFQPAFWVYFPDARPILATKEVISRNSDATGLSFDDVFMKRIFTSYIVKESNDKDERIKDYAQGIDKLYESERIKKELMDWELNLWQY</sequence>
<feature type="compositionally biased region" description="Polar residues" evidence="1">
    <location>
        <begin position="49"/>
        <end position="59"/>
    </location>
</feature>
<evidence type="ECO:0000313" key="3">
    <source>
        <dbReference type="EMBL" id="AYL98794.1"/>
    </source>
</evidence>